<keyword evidence="1" id="KW-1185">Reference proteome</keyword>
<proteinExistence type="predicted"/>
<sequence>MTSEGLAIYLITQPVSRSLWREAKHLRLGHILLLRSSGAKEHRFSQSAEIDASWICTIRSPNAQGGSWEDLESWKSGSFLETDSTSLVALVTTPIMDQRRDFKKKYILLRSNGISRGFSLYVTPVALNSRLLCRFRVPLKVDQYQLFNLLMCLD</sequence>
<dbReference type="AlphaFoldDB" id="A0A1I7ZD33"/>
<organism evidence="1 2">
    <name type="scientific">Steinernema glaseri</name>
    <dbReference type="NCBI Taxonomy" id="37863"/>
    <lineage>
        <taxon>Eukaryota</taxon>
        <taxon>Metazoa</taxon>
        <taxon>Ecdysozoa</taxon>
        <taxon>Nematoda</taxon>
        <taxon>Chromadorea</taxon>
        <taxon>Rhabditida</taxon>
        <taxon>Tylenchina</taxon>
        <taxon>Panagrolaimomorpha</taxon>
        <taxon>Strongyloidoidea</taxon>
        <taxon>Steinernematidae</taxon>
        <taxon>Steinernema</taxon>
    </lineage>
</organism>
<dbReference type="Proteomes" id="UP000095287">
    <property type="component" value="Unplaced"/>
</dbReference>
<dbReference type="WBParaSite" id="L893_g25141.t1">
    <property type="protein sequence ID" value="L893_g25141.t1"/>
    <property type="gene ID" value="L893_g25141"/>
</dbReference>
<name>A0A1I7ZD33_9BILA</name>
<evidence type="ECO:0000313" key="1">
    <source>
        <dbReference type="Proteomes" id="UP000095287"/>
    </source>
</evidence>
<evidence type="ECO:0000313" key="2">
    <source>
        <dbReference type="WBParaSite" id="L893_g25141.t1"/>
    </source>
</evidence>
<accession>A0A1I7ZD33</accession>
<protein>
    <submittedName>
        <fullName evidence="2">DUF927 domain-containing protein</fullName>
    </submittedName>
</protein>
<reference evidence="2" key="1">
    <citation type="submission" date="2016-11" db="UniProtKB">
        <authorList>
            <consortium name="WormBaseParasite"/>
        </authorList>
    </citation>
    <scope>IDENTIFICATION</scope>
</reference>